<dbReference type="AlphaFoldDB" id="B3E8L5"/>
<dbReference type="KEGG" id="glo:Glov_2985"/>
<gene>
    <name evidence="2" type="ordered locus">Glov_2985</name>
</gene>
<proteinExistence type="predicted"/>
<name>B3E8L5_TRIL1</name>
<accession>B3E8L5</accession>
<feature type="coiled-coil region" evidence="1">
    <location>
        <begin position="328"/>
        <end position="391"/>
    </location>
</feature>
<keyword evidence="1" id="KW-0175">Coiled coil</keyword>
<keyword evidence="3" id="KW-1185">Reference proteome</keyword>
<sequence>MWSGPSFQEKADQYFNLKDTAAKNKSAFEEQQKARIDAGKAGMAEQQALQAATAAEKQYLSDIKNNITGIKEYASAMRDLGKERLDLANDKYKEALEEEFLLYGEGARKIEETIKPLRKYGTEVNAVYNERLANERSALDKLSAMYTEFQAKVKITANAKEVKQQGVEILKEVRSQATEIIKVETDRYKTLIAGEQQYAGKVLDLIRAKKKEIEELRVRFVESNALFEEQKRQASGDYSGGYAYLDPNLDPMAKRMAMIDKLRAAEAAYEQISDPARKREKMLGLIDAWDKLGEKVDVVTKKTSSDFSQAFNFEGFIPETTVETVTTVLDKSSALAEVEQERVRLQEKITSGAQAEQSALETMWNTAQSKVDAYKQKVVELDNLLKSMTRDITINLQVNGLDQLAAIQGVVGSAVNYTGATPFVDPSTPILGSATVDVPVVVPSSGSAASGPAASSSNLVSIEKIELSFPNLSKISDRTADDLARAIVPKIKAYMGRSL</sequence>
<evidence type="ECO:0000313" key="3">
    <source>
        <dbReference type="Proteomes" id="UP000002420"/>
    </source>
</evidence>
<evidence type="ECO:0000256" key="1">
    <source>
        <dbReference type="SAM" id="Coils"/>
    </source>
</evidence>
<protein>
    <submittedName>
        <fullName evidence="2">Uncharacterized protein</fullName>
    </submittedName>
</protein>
<dbReference type="STRING" id="398767.Glov_2985"/>
<dbReference type="Proteomes" id="UP000002420">
    <property type="component" value="Chromosome"/>
</dbReference>
<dbReference type="HOGENOM" id="CLU_546012_0_0_7"/>
<evidence type="ECO:0000313" key="2">
    <source>
        <dbReference type="EMBL" id="ACD96691.1"/>
    </source>
</evidence>
<dbReference type="EMBL" id="CP001089">
    <property type="protein sequence ID" value="ACD96691.1"/>
    <property type="molecule type" value="Genomic_DNA"/>
</dbReference>
<organism evidence="2 3">
    <name type="scientific">Trichlorobacter lovleyi (strain ATCC BAA-1151 / DSM 17278 / SZ)</name>
    <name type="common">Geobacter lovleyi</name>
    <dbReference type="NCBI Taxonomy" id="398767"/>
    <lineage>
        <taxon>Bacteria</taxon>
        <taxon>Pseudomonadati</taxon>
        <taxon>Thermodesulfobacteriota</taxon>
        <taxon>Desulfuromonadia</taxon>
        <taxon>Geobacterales</taxon>
        <taxon>Geobacteraceae</taxon>
        <taxon>Trichlorobacter</taxon>
    </lineage>
</organism>
<reference evidence="2 3" key="1">
    <citation type="submission" date="2008-05" db="EMBL/GenBank/DDBJ databases">
        <title>Complete sequence of chromosome of Geobacter lovleyi SZ.</title>
        <authorList>
            <consortium name="US DOE Joint Genome Institute"/>
            <person name="Lucas S."/>
            <person name="Copeland A."/>
            <person name="Lapidus A."/>
            <person name="Glavina del Rio T."/>
            <person name="Dalin E."/>
            <person name="Tice H."/>
            <person name="Bruce D."/>
            <person name="Goodwin L."/>
            <person name="Pitluck S."/>
            <person name="Chertkov O."/>
            <person name="Meincke L."/>
            <person name="Brettin T."/>
            <person name="Detter J.C."/>
            <person name="Han C."/>
            <person name="Tapia R."/>
            <person name="Kuske C.R."/>
            <person name="Schmutz J."/>
            <person name="Larimer F."/>
            <person name="Land M."/>
            <person name="Hauser L."/>
            <person name="Kyrpides N."/>
            <person name="Mikhailova N."/>
            <person name="Sung Y."/>
            <person name="Fletcher K.E."/>
            <person name="Ritalahti K.M."/>
            <person name="Loeffler F.E."/>
            <person name="Richardson P."/>
        </authorList>
    </citation>
    <scope>NUCLEOTIDE SEQUENCE [LARGE SCALE GENOMIC DNA]</scope>
    <source>
        <strain evidence="3">ATCC BAA-1151 / DSM 17278 / SZ</strain>
    </source>
</reference>